<dbReference type="EMBL" id="CP109109">
    <property type="protein sequence ID" value="WSB95697.1"/>
    <property type="molecule type" value="Genomic_DNA"/>
</dbReference>
<protein>
    <submittedName>
        <fullName evidence="1">Uncharacterized protein</fullName>
    </submittedName>
</protein>
<keyword evidence="2" id="KW-1185">Reference proteome</keyword>
<sequence>MFAVPVTIEDAAVSVGCLRTRWESTATLRLRYAAVDLSDAVVTQPIAVIAHTAPFATLAGPLAETGLAGDAGVRIMSLRGVDAAFVVLTNTDLTQCRFFGAFHLDQLRLEGETVFARTPSGIDVRRGFPLRWTDRLALAEEHHWRALPIHRPRLRARWTPAPQQQGPAARPPGPPALASLYWQLRKAFEDGKDEPGAADFYYAETEMRRLDRRRRRNRAERGLLTGYWALSGYGLRASRALAWLALAMNATVLTLMMWGLPTNDPKPRTTGTLPATGQALAVTENAGSR</sequence>
<dbReference type="Proteomes" id="UP001348369">
    <property type="component" value="Chromosome"/>
</dbReference>
<evidence type="ECO:0000313" key="2">
    <source>
        <dbReference type="Proteomes" id="UP001348369"/>
    </source>
</evidence>
<accession>A0ACD4ZBS9</accession>
<proteinExistence type="predicted"/>
<evidence type="ECO:0000313" key="1">
    <source>
        <dbReference type="EMBL" id="WSB95697.1"/>
    </source>
</evidence>
<organism evidence="1 2">
    <name type="scientific">Streptomyces scopuliridis</name>
    <dbReference type="NCBI Taxonomy" id="452529"/>
    <lineage>
        <taxon>Bacteria</taxon>
        <taxon>Bacillati</taxon>
        <taxon>Actinomycetota</taxon>
        <taxon>Actinomycetes</taxon>
        <taxon>Kitasatosporales</taxon>
        <taxon>Streptomycetaceae</taxon>
        <taxon>Streptomyces</taxon>
    </lineage>
</organism>
<name>A0ACD4ZBS9_9ACTN</name>
<gene>
    <name evidence="1" type="ORF">OG835_00680</name>
</gene>
<reference evidence="1" key="1">
    <citation type="submission" date="2022-10" db="EMBL/GenBank/DDBJ databases">
        <title>The complete genomes of actinobacterial strains from the NBC collection.</title>
        <authorList>
            <person name="Joergensen T.S."/>
            <person name="Alvarez Arevalo M."/>
            <person name="Sterndorff E.B."/>
            <person name="Faurdal D."/>
            <person name="Vuksanovic O."/>
            <person name="Mourched A.-S."/>
            <person name="Charusanti P."/>
            <person name="Shaw S."/>
            <person name="Blin K."/>
            <person name="Weber T."/>
        </authorList>
    </citation>
    <scope>NUCLEOTIDE SEQUENCE</scope>
    <source>
        <strain evidence="1">NBC 01771</strain>
    </source>
</reference>